<protein>
    <recommendedName>
        <fullName evidence="1">N-acetyltransferase domain-containing protein</fullName>
    </recommendedName>
</protein>
<evidence type="ECO:0000313" key="2">
    <source>
        <dbReference type="EMBL" id="RMY52891.1"/>
    </source>
</evidence>
<dbReference type="SUPFAM" id="SSF55729">
    <property type="entry name" value="Acyl-CoA N-acyltransferases (Nat)"/>
    <property type="match status" value="1"/>
</dbReference>
<dbReference type="InterPro" id="IPR016181">
    <property type="entry name" value="Acyl_CoA_acyltransferase"/>
</dbReference>
<evidence type="ECO:0000313" key="3">
    <source>
        <dbReference type="Proteomes" id="UP000270230"/>
    </source>
</evidence>
<organism evidence="2 3">
    <name type="scientific">Hortaea werneckii</name>
    <name type="common">Black yeast</name>
    <name type="synonym">Cladosporium werneckii</name>
    <dbReference type="NCBI Taxonomy" id="91943"/>
    <lineage>
        <taxon>Eukaryota</taxon>
        <taxon>Fungi</taxon>
        <taxon>Dikarya</taxon>
        <taxon>Ascomycota</taxon>
        <taxon>Pezizomycotina</taxon>
        <taxon>Dothideomycetes</taxon>
        <taxon>Dothideomycetidae</taxon>
        <taxon>Mycosphaerellales</taxon>
        <taxon>Teratosphaeriaceae</taxon>
        <taxon>Hortaea</taxon>
    </lineage>
</organism>
<dbReference type="InterPro" id="IPR052523">
    <property type="entry name" value="Trichothecene_AcTrans"/>
</dbReference>
<dbReference type="EMBL" id="QWIN01000372">
    <property type="protein sequence ID" value="RMY52891.1"/>
    <property type="molecule type" value="Genomic_DNA"/>
</dbReference>
<dbReference type="Proteomes" id="UP000270230">
    <property type="component" value="Unassembled WGS sequence"/>
</dbReference>
<dbReference type="PANTHER" id="PTHR42791">
    <property type="entry name" value="GNAT FAMILY ACETYLTRANSFERASE"/>
    <property type="match status" value="1"/>
</dbReference>
<dbReference type="PANTHER" id="PTHR42791:SF14">
    <property type="entry name" value="N-ACETYLTRANSFERASE DOMAIN-CONTAINING PROTEIN"/>
    <property type="match status" value="1"/>
</dbReference>
<evidence type="ECO:0000259" key="1">
    <source>
        <dbReference type="Pfam" id="PF00583"/>
    </source>
</evidence>
<dbReference type="VEuPathDB" id="FungiDB:BTJ68_02681"/>
<reference evidence="2 3" key="1">
    <citation type="journal article" date="2018" name="BMC Genomics">
        <title>Genomic evidence for intraspecific hybridization in a clonal and extremely halotolerant yeast.</title>
        <authorList>
            <person name="Gostincar C."/>
            <person name="Stajich J.E."/>
            <person name="Zupancic J."/>
            <person name="Zalar P."/>
            <person name="Gunde-Cimerman N."/>
        </authorList>
    </citation>
    <scope>NUCLEOTIDE SEQUENCE [LARGE SCALE GENOMIC DNA]</scope>
    <source>
        <strain evidence="2 3">EXF-151</strain>
    </source>
</reference>
<dbReference type="OrthoDB" id="2115692at2759"/>
<dbReference type="AlphaFoldDB" id="A0A3M7CLB4"/>
<dbReference type="Pfam" id="PF00583">
    <property type="entry name" value="Acetyltransf_1"/>
    <property type="match status" value="1"/>
</dbReference>
<sequence length="245" mass="26862">MSHKTGPSTCFVPTFLCEAAPKMTLELSFMEEDDIPAFAVVEAAAMAGWSVARAMDMASQGGEPRQAMVERWACEGFQNDSQQVWLKVTDTELGELVAVALWRFELADERAGAAGSVPARDAAVELQGQTHPVPEVMVAMGEIWEAFKSEFVGGQAFANLSILVTHSHHQRRGAASMLVQWGCEKADERGMVAALMATKAGVGVYLRHGFQVLNETMLDLRPYSVDASDLRIGMLRQPMLREIWT</sequence>
<gene>
    <name evidence="2" type="ORF">D0865_05553</name>
</gene>
<comment type="caution">
    <text evidence="2">The sequence shown here is derived from an EMBL/GenBank/DDBJ whole genome shotgun (WGS) entry which is preliminary data.</text>
</comment>
<dbReference type="InterPro" id="IPR000182">
    <property type="entry name" value="GNAT_dom"/>
</dbReference>
<feature type="domain" description="N-acetyltransferase" evidence="1">
    <location>
        <begin position="148"/>
        <end position="210"/>
    </location>
</feature>
<dbReference type="GO" id="GO:0016747">
    <property type="term" value="F:acyltransferase activity, transferring groups other than amino-acyl groups"/>
    <property type="evidence" value="ECO:0007669"/>
    <property type="project" value="InterPro"/>
</dbReference>
<accession>A0A3M7CLB4</accession>
<dbReference type="Gene3D" id="3.40.630.30">
    <property type="match status" value="1"/>
</dbReference>
<name>A0A3M7CLB4_HORWE</name>
<proteinExistence type="predicted"/>